<organism evidence="2 3">
    <name type="scientific">Olea europaea subsp. europaea</name>
    <dbReference type="NCBI Taxonomy" id="158383"/>
    <lineage>
        <taxon>Eukaryota</taxon>
        <taxon>Viridiplantae</taxon>
        <taxon>Streptophyta</taxon>
        <taxon>Embryophyta</taxon>
        <taxon>Tracheophyta</taxon>
        <taxon>Spermatophyta</taxon>
        <taxon>Magnoliopsida</taxon>
        <taxon>eudicotyledons</taxon>
        <taxon>Gunneridae</taxon>
        <taxon>Pentapetalae</taxon>
        <taxon>asterids</taxon>
        <taxon>lamiids</taxon>
        <taxon>Lamiales</taxon>
        <taxon>Oleaceae</taxon>
        <taxon>Oleeae</taxon>
        <taxon>Olea</taxon>
    </lineage>
</organism>
<feature type="region of interest" description="Disordered" evidence="1">
    <location>
        <begin position="1"/>
        <end position="70"/>
    </location>
</feature>
<evidence type="ECO:0000313" key="2">
    <source>
        <dbReference type="EMBL" id="CAA2986316.1"/>
    </source>
</evidence>
<sequence>MASKKRKRLAHDKDGKPSVEEVAVEETKCRKTDGYEEAKDVKLQGNGSLNNTGVEKSSEPKSTRKQSNNFAEVCGFIP</sequence>
<evidence type="ECO:0000256" key="1">
    <source>
        <dbReference type="SAM" id="MobiDB-lite"/>
    </source>
</evidence>
<dbReference type="EMBL" id="CACTIH010003854">
    <property type="protein sequence ID" value="CAA2986316.1"/>
    <property type="molecule type" value="Genomic_DNA"/>
</dbReference>
<name>A0A8S0S3G8_OLEEU</name>
<reference evidence="2 3" key="1">
    <citation type="submission" date="2019-12" db="EMBL/GenBank/DDBJ databases">
        <authorList>
            <person name="Alioto T."/>
            <person name="Alioto T."/>
            <person name="Gomez Garrido J."/>
        </authorList>
    </citation>
    <scope>NUCLEOTIDE SEQUENCE [LARGE SCALE GENOMIC DNA]</scope>
</reference>
<gene>
    <name evidence="2" type="ORF">OLEA9_A075877</name>
</gene>
<evidence type="ECO:0000313" key="3">
    <source>
        <dbReference type="Proteomes" id="UP000594638"/>
    </source>
</evidence>
<comment type="caution">
    <text evidence="2">The sequence shown here is derived from an EMBL/GenBank/DDBJ whole genome shotgun (WGS) entry which is preliminary data.</text>
</comment>
<proteinExistence type="predicted"/>
<dbReference type="AlphaFoldDB" id="A0A8S0S3G8"/>
<feature type="compositionally biased region" description="Basic residues" evidence="1">
    <location>
        <begin position="1"/>
        <end position="10"/>
    </location>
</feature>
<dbReference type="Proteomes" id="UP000594638">
    <property type="component" value="Unassembled WGS sequence"/>
</dbReference>
<dbReference type="Gramene" id="OE9A075877T1">
    <property type="protein sequence ID" value="OE9A075877C1"/>
    <property type="gene ID" value="OE9A075877"/>
</dbReference>
<protein>
    <submittedName>
        <fullName evidence="2">Uncharacterized protein</fullName>
    </submittedName>
</protein>
<accession>A0A8S0S3G8</accession>
<feature type="compositionally biased region" description="Polar residues" evidence="1">
    <location>
        <begin position="45"/>
        <end position="55"/>
    </location>
</feature>
<keyword evidence="3" id="KW-1185">Reference proteome</keyword>
<dbReference type="OrthoDB" id="5599646at2759"/>
<feature type="compositionally biased region" description="Basic and acidic residues" evidence="1">
    <location>
        <begin position="11"/>
        <end position="42"/>
    </location>
</feature>